<evidence type="ECO:0000256" key="9">
    <source>
        <dbReference type="RuleBase" id="RU003800"/>
    </source>
</evidence>
<dbReference type="Pfam" id="PF17941">
    <property type="entry name" value="PP_kinase_C_1"/>
    <property type="match status" value="1"/>
</dbReference>
<evidence type="ECO:0000256" key="7">
    <source>
        <dbReference type="ARBA" id="ARBA00022842"/>
    </source>
</evidence>
<keyword evidence="5 8" id="KW-0418">Kinase</keyword>
<accession>A0A1I4I3T3</accession>
<keyword evidence="4 8" id="KW-0547">Nucleotide-binding</keyword>
<reference evidence="14 15" key="1">
    <citation type="submission" date="2016-10" db="EMBL/GenBank/DDBJ databases">
        <authorList>
            <person name="de Groot N.N."/>
        </authorList>
    </citation>
    <scope>NUCLEOTIDE SEQUENCE [LARGE SCALE GENOMIC DNA]</scope>
    <source>
        <strain evidence="14 15">DSM 45317</strain>
    </source>
</reference>
<dbReference type="PANTHER" id="PTHR30218">
    <property type="entry name" value="POLYPHOSPHATE KINASE"/>
    <property type="match status" value="1"/>
</dbReference>
<dbReference type="SUPFAM" id="SSF143724">
    <property type="entry name" value="PHP14-like"/>
    <property type="match status" value="1"/>
</dbReference>
<dbReference type="InterPro" id="IPR025198">
    <property type="entry name" value="PPK_N_dom"/>
</dbReference>
<dbReference type="NCBIfam" id="NF003918">
    <property type="entry name" value="PRK05443.1-2"/>
    <property type="match status" value="1"/>
</dbReference>
<comment type="cofactor">
    <cofactor evidence="8">
        <name>Mg(2+)</name>
        <dbReference type="ChEBI" id="CHEBI:18420"/>
    </cofactor>
</comment>
<dbReference type="InParanoid" id="A0A1I4I3T3"/>
<feature type="binding site" evidence="8">
    <location>
        <position position="410"/>
    </location>
    <ligand>
        <name>Mg(2+)</name>
        <dbReference type="ChEBI" id="CHEBI:18420"/>
    </ligand>
</feature>
<dbReference type="EC" id="2.7.4.1" evidence="8 9"/>
<feature type="binding site" evidence="8">
    <location>
        <position position="51"/>
    </location>
    <ligand>
        <name>ATP</name>
        <dbReference type="ChEBI" id="CHEBI:30616"/>
    </ligand>
</feature>
<dbReference type="FunFam" id="3.30.870.10:FF:000001">
    <property type="entry name" value="Polyphosphate kinase"/>
    <property type="match status" value="1"/>
</dbReference>
<dbReference type="AlphaFoldDB" id="A0A1I4I3T3"/>
<comment type="similarity">
    <text evidence="8 9">Belongs to the polyphosphate kinase 1 (PPK1) family.</text>
</comment>
<dbReference type="FunCoup" id="A0A1I4I3T3">
    <property type="interactions" value="60"/>
</dbReference>
<dbReference type="NCBIfam" id="TIGR03705">
    <property type="entry name" value="poly_P_kin"/>
    <property type="match status" value="1"/>
</dbReference>
<dbReference type="NCBIfam" id="NF003921">
    <property type="entry name" value="PRK05443.2-2"/>
    <property type="match status" value="1"/>
</dbReference>
<dbReference type="STRING" id="504800.SAMN04488085_11217"/>
<feature type="binding site" evidence="8">
    <location>
        <position position="380"/>
    </location>
    <ligand>
        <name>Mg(2+)</name>
        <dbReference type="ChEBI" id="CHEBI:18420"/>
    </ligand>
</feature>
<organism evidence="14 15">
    <name type="scientific">Geodermatophilus ruber</name>
    <dbReference type="NCBI Taxonomy" id="504800"/>
    <lineage>
        <taxon>Bacteria</taxon>
        <taxon>Bacillati</taxon>
        <taxon>Actinomycetota</taxon>
        <taxon>Actinomycetes</taxon>
        <taxon>Geodermatophilales</taxon>
        <taxon>Geodermatophilaceae</taxon>
        <taxon>Geodermatophilus</taxon>
    </lineage>
</organism>
<feature type="active site" description="Phosphohistidine intermediate" evidence="8">
    <location>
        <position position="440"/>
    </location>
</feature>
<dbReference type="InterPro" id="IPR036832">
    <property type="entry name" value="PPK_N_dom_sf"/>
</dbReference>
<comment type="PTM">
    <text evidence="8 9">An intermediate of this reaction is the autophosphorylated ppk in which a phosphate is covalently linked to a histidine residue through a N-P bond.</text>
</comment>
<dbReference type="InterPro" id="IPR041108">
    <property type="entry name" value="PP_kinase_C_1"/>
</dbReference>
<dbReference type="NCBIfam" id="NF003917">
    <property type="entry name" value="PRK05443.1-1"/>
    <property type="match status" value="1"/>
</dbReference>
<evidence type="ECO:0000256" key="4">
    <source>
        <dbReference type="ARBA" id="ARBA00022741"/>
    </source>
</evidence>
<dbReference type="Pfam" id="PF13089">
    <property type="entry name" value="PP_kinase_N"/>
    <property type="match status" value="1"/>
</dbReference>
<gene>
    <name evidence="8" type="primary">ppk</name>
    <name evidence="14" type="ORF">SAMN04488085_11217</name>
</gene>
<proteinExistence type="inferred from homology"/>
<evidence type="ECO:0000256" key="1">
    <source>
        <dbReference type="ARBA" id="ARBA00022553"/>
    </source>
</evidence>
<evidence type="ECO:0000256" key="8">
    <source>
        <dbReference type="HAMAP-Rule" id="MF_00347"/>
    </source>
</evidence>
<dbReference type="SUPFAM" id="SSF140356">
    <property type="entry name" value="PPK N-terminal domain-like"/>
    <property type="match status" value="1"/>
</dbReference>
<evidence type="ECO:0000256" key="6">
    <source>
        <dbReference type="ARBA" id="ARBA00022840"/>
    </source>
</evidence>
<dbReference type="Pfam" id="PF02503">
    <property type="entry name" value="PP_kinase"/>
    <property type="match status" value="1"/>
</dbReference>
<evidence type="ECO:0000313" key="14">
    <source>
        <dbReference type="EMBL" id="SFL48830.1"/>
    </source>
</evidence>
<dbReference type="GO" id="GO:0006799">
    <property type="term" value="P:polyphosphate biosynthetic process"/>
    <property type="evidence" value="ECO:0007669"/>
    <property type="project" value="UniProtKB-UniRule"/>
</dbReference>
<dbReference type="GO" id="GO:0005524">
    <property type="term" value="F:ATP binding"/>
    <property type="evidence" value="ECO:0007669"/>
    <property type="project" value="UniProtKB-KW"/>
</dbReference>
<dbReference type="GO" id="GO:0009358">
    <property type="term" value="C:polyphosphate kinase complex"/>
    <property type="evidence" value="ECO:0007669"/>
    <property type="project" value="InterPro"/>
</dbReference>
<keyword evidence="7 8" id="KW-0460">Magnesium</keyword>
<evidence type="ECO:0000256" key="5">
    <source>
        <dbReference type="ARBA" id="ARBA00022777"/>
    </source>
</evidence>
<dbReference type="NCBIfam" id="NF003922">
    <property type="entry name" value="PRK05443.2-3"/>
    <property type="match status" value="1"/>
</dbReference>
<feature type="domain" description="Polyphosphate kinase middle" evidence="10">
    <location>
        <begin position="131"/>
        <end position="305"/>
    </location>
</feature>
<evidence type="ECO:0000259" key="12">
    <source>
        <dbReference type="Pfam" id="PF13090"/>
    </source>
</evidence>
<feature type="domain" description="Polyphosphate kinase C-terminal" evidence="12">
    <location>
        <begin position="508"/>
        <end position="672"/>
    </location>
</feature>
<keyword evidence="3 8" id="KW-0479">Metal-binding</keyword>
<dbReference type="Gene3D" id="3.30.1840.10">
    <property type="entry name" value="Polyphosphate kinase middle domain"/>
    <property type="match status" value="1"/>
</dbReference>
<evidence type="ECO:0000256" key="3">
    <source>
        <dbReference type="ARBA" id="ARBA00022723"/>
    </source>
</evidence>
<comment type="function">
    <text evidence="8 9">Catalyzes the reversible transfer of the terminal phosphate of ATP to form a long-chain polyphosphate (polyP).</text>
</comment>
<dbReference type="GO" id="GO:0046872">
    <property type="term" value="F:metal ion binding"/>
    <property type="evidence" value="ECO:0007669"/>
    <property type="project" value="UniProtKB-KW"/>
</dbReference>
<dbReference type="SUPFAM" id="SSF56024">
    <property type="entry name" value="Phospholipase D/nuclease"/>
    <property type="match status" value="2"/>
</dbReference>
<feature type="binding site" evidence="8">
    <location>
        <position position="569"/>
    </location>
    <ligand>
        <name>ATP</name>
        <dbReference type="ChEBI" id="CHEBI:30616"/>
    </ligand>
</feature>
<keyword evidence="1 8" id="KW-0597">Phosphoprotein</keyword>
<evidence type="ECO:0000313" key="15">
    <source>
        <dbReference type="Proteomes" id="UP000199152"/>
    </source>
</evidence>
<dbReference type="InterPro" id="IPR024953">
    <property type="entry name" value="PP_kinase_middle"/>
</dbReference>
<evidence type="ECO:0000259" key="11">
    <source>
        <dbReference type="Pfam" id="PF13089"/>
    </source>
</evidence>
<evidence type="ECO:0000259" key="10">
    <source>
        <dbReference type="Pfam" id="PF02503"/>
    </source>
</evidence>
<keyword evidence="15" id="KW-1185">Reference proteome</keyword>
<dbReference type="HAMAP" id="MF_00347">
    <property type="entry name" value="Polyphosphate_kinase"/>
    <property type="match status" value="1"/>
</dbReference>
<dbReference type="Gene3D" id="3.30.870.10">
    <property type="entry name" value="Endonuclease Chain A"/>
    <property type="match status" value="2"/>
</dbReference>
<dbReference type="InterPro" id="IPR036830">
    <property type="entry name" value="PP_kinase_middle_dom_sf"/>
</dbReference>
<keyword evidence="6 8" id="KW-0067">ATP-binding</keyword>
<sequence>MTTTRPLAPAERYLNRELSWLDFNARVLELAEDESLPLLERVKFLAIFASNLDEFYMVRVAGLKRRRSMGLTVRSPDGLTIREQLELIQQRTQELVRRQADDFNKDIAPRLEDAAIRILHWEDLPEDAAPRLREYFRDQVFPVLTPLAVDPAHPFPYISGLSLNLAVLVRNPETGVSHFARVKVPNNVPRFVAVEPPDHAATFLPLEDLIAAHLPQLFPGLEVVAHHPFRVTRNADVEVEEDRDEDLLQAMERELSRRRFGPAVRLEVTESMDPQILELLLSELEMQPGDVFHVPGLLDLASLWQVYALDRPELKDEPFVPATHPRLSEGESPTSVFATLREGDVLVHHPYQSFATSVQRFIEQAAADPHVLAIKQTLYRTSGDSPIVNALIDAAEAGKQVVVIVEIKARFDEEANISWARSLERAGCHVVYGLVGLKTHCKTALVVRRENGVIRRYCHIGTGNYNPRTARIYEDLGILTADPGVGADLTDLFNTLTGYSRQTSYRRLMVAPHSIRAGLLERIHREARNAADGRPAGIRIKVNSLVDEQIIDALYEASTAGVPVELLIRGICALRPGVPGLSENIRVRSIVGRFLEHSRVMNFAGAGDPEWWIGSADLMHRNLDRRVEVLLRVCDETAQRQLQEIFDAAMADDVRCWELGSDAVWRRIGERDYQAELMAAASEHGS</sequence>
<feature type="domain" description="Polyphosphate kinase N-terminal" evidence="11">
    <location>
        <begin position="13"/>
        <end position="118"/>
    </location>
</feature>
<keyword evidence="2 8" id="KW-0808">Transferase</keyword>
<dbReference type="Proteomes" id="UP000199152">
    <property type="component" value="Unassembled WGS sequence"/>
</dbReference>
<dbReference type="CDD" id="cd09168">
    <property type="entry name" value="PLDc_PaPPK1_C2_like"/>
    <property type="match status" value="1"/>
</dbReference>
<dbReference type="RefSeq" id="WP_245753707.1">
    <property type="nucleotide sequence ID" value="NZ_FOSW01000012.1"/>
</dbReference>
<dbReference type="EMBL" id="FOSW01000012">
    <property type="protein sequence ID" value="SFL48830.1"/>
    <property type="molecule type" value="Genomic_DNA"/>
</dbReference>
<evidence type="ECO:0000256" key="2">
    <source>
        <dbReference type="ARBA" id="ARBA00022679"/>
    </source>
</evidence>
<protein>
    <recommendedName>
        <fullName evidence="8 9">Polyphosphate kinase</fullName>
        <ecNumber evidence="8 9">2.7.4.1</ecNumber>
    </recommendedName>
    <alternativeName>
        <fullName evidence="8">ATP-polyphosphate phosphotransferase</fullName>
    </alternativeName>
    <alternativeName>
        <fullName evidence="8">Polyphosphoric acid kinase</fullName>
    </alternativeName>
</protein>
<feature type="binding site" evidence="8">
    <location>
        <position position="597"/>
    </location>
    <ligand>
        <name>ATP</name>
        <dbReference type="ChEBI" id="CHEBI:30616"/>
    </ligand>
</feature>
<dbReference type="Pfam" id="PF13090">
    <property type="entry name" value="PP_kinase_C"/>
    <property type="match status" value="1"/>
</dbReference>
<dbReference type="GO" id="GO:0008976">
    <property type="term" value="F:polyphosphate kinase activity"/>
    <property type="evidence" value="ECO:0007669"/>
    <property type="project" value="UniProtKB-UniRule"/>
</dbReference>
<dbReference type="PIRSF" id="PIRSF015589">
    <property type="entry name" value="PP_kinase"/>
    <property type="match status" value="1"/>
</dbReference>
<feature type="domain" description="Polyphosphate kinase C-terminal" evidence="13">
    <location>
        <begin position="335"/>
        <end position="501"/>
    </location>
</feature>
<dbReference type="InterPro" id="IPR025200">
    <property type="entry name" value="PPK_C_dom2"/>
</dbReference>
<dbReference type="CDD" id="cd09165">
    <property type="entry name" value="PLDc_PaPPK1_C1_like"/>
    <property type="match status" value="1"/>
</dbReference>
<comment type="catalytic activity">
    <reaction evidence="8 9">
        <text>[phosphate](n) + ATP = [phosphate](n+1) + ADP</text>
        <dbReference type="Rhea" id="RHEA:19573"/>
        <dbReference type="Rhea" id="RHEA-COMP:9859"/>
        <dbReference type="Rhea" id="RHEA-COMP:14280"/>
        <dbReference type="ChEBI" id="CHEBI:16838"/>
        <dbReference type="ChEBI" id="CHEBI:30616"/>
        <dbReference type="ChEBI" id="CHEBI:456216"/>
        <dbReference type="EC" id="2.7.4.1"/>
    </reaction>
</comment>
<dbReference type="PANTHER" id="PTHR30218:SF0">
    <property type="entry name" value="POLYPHOSPHATE KINASE"/>
    <property type="match status" value="1"/>
</dbReference>
<feature type="binding site" evidence="8">
    <location>
        <position position="473"/>
    </location>
    <ligand>
        <name>ATP</name>
        <dbReference type="ChEBI" id="CHEBI:30616"/>
    </ligand>
</feature>
<name>A0A1I4I3T3_9ACTN</name>
<evidence type="ECO:0000259" key="13">
    <source>
        <dbReference type="Pfam" id="PF17941"/>
    </source>
</evidence>
<dbReference type="Gene3D" id="1.20.58.310">
    <property type="entry name" value="Polyphosphate kinase N-terminal domain"/>
    <property type="match status" value="1"/>
</dbReference>
<dbReference type="InterPro" id="IPR003414">
    <property type="entry name" value="PP_kinase"/>
</dbReference>